<dbReference type="PANTHER" id="PTHR42709">
    <property type="entry name" value="ALKALINE PHOSPHATASE LIKE PROTEIN"/>
    <property type="match status" value="1"/>
</dbReference>
<comment type="similarity">
    <text evidence="1">Belongs to the DedA family.</text>
</comment>
<dbReference type="EMBL" id="LRPN01000148">
    <property type="protein sequence ID" value="KWZ78227.1"/>
    <property type="molecule type" value="Genomic_DNA"/>
</dbReference>
<feature type="transmembrane region" description="Helical" evidence="2">
    <location>
        <begin position="400"/>
        <end position="421"/>
    </location>
</feature>
<dbReference type="AlphaFoldDB" id="A0A133KF91"/>
<feature type="transmembrane region" description="Helical" evidence="2">
    <location>
        <begin position="106"/>
        <end position="125"/>
    </location>
</feature>
<feature type="transmembrane region" description="Helical" evidence="2">
    <location>
        <begin position="303"/>
        <end position="320"/>
    </location>
</feature>
<dbReference type="InterPro" id="IPR051311">
    <property type="entry name" value="DedA_domain"/>
</dbReference>
<feature type="transmembrane region" description="Helical" evidence="2">
    <location>
        <begin position="48"/>
        <end position="70"/>
    </location>
</feature>
<reference evidence="5" key="1">
    <citation type="submission" date="2016-01" db="EMBL/GenBank/DDBJ databases">
        <authorList>
            <person name="Mitreva M."/>
            <person name="Pepin K.H."/>
            <person name="Mihindukulasuriya K.A."/>
            <person name="Fulton R."/>
            <person name="Fronick C."/>
            <person name="O'Laughlin M."/>
            <person name="Miner T."/>
            <person name="Herter B."/>
            <person name="Rosa B.A."/>
            <person name="Cordes M."/>
            <person name="Tomlinson C."/>
            <person name="Wollam A."/>
            <person name="Palsikar V.B."/>
            <person name="Mardis E.R."/>
            <person name="Wilson R.K."/>
        </authorList>
    </citation>
    <scope>NUCLEOTIDE SEQUENCE [LARGE SCALE GENOMIC DNA]</scope>
    <source>
        <strain evidence="5">GED7749B</strain>
    </source>
</reference>
<dbReference type="InterPro" id="IPR032816">
    <property type="entry name" value="VTT_dom"/>
</dbReference>
<dbReference type="PATRIC" id="fig|1398.22.peg.3088"/>
<keyword evidence="2" id="KW-1133">Transmembrane helix</keyword>
<evidence type="ECO:0000313" key="4">
    <source>
        <dbReference type="EMBL" id="KWZ78227.1"/>
    </source>
</evidence>
<keyword evidence="2" id="KW-0812">Transmembrane</keyword>
<evidence type="ECO:0000256" key="1">
    <source>
        <dbReference type="ARBA" id="ARBA00010792"/>
    </source>
</evidence>
<dbReference type="SUPFAM" id="SSF48317">
    <property type="entry name" value="Acid phosphatase/Vanadium-dependent haloperoxidase"/>
    <property type="match status" value="1"/>
</dbReference>
<feature type="transmembrane region" description="Helical" evidence="2">
    <location>
        <begin position="218"/>
        <end position="242"/>
    </location>
</feature>
<sequence>MSVTSYVDQYGYIVLLLALLLEMIAVPLPGEVLMSYAGYMVHQGQLNWILSILIAATGTSVGMTTAYFIGQRLGGPFLHKYGHFIHLGPSQLEKASRWFNKYGNKLLIVAYFIPGVRHITGYFSGITKLPFRSFATFAYSGALIWTSTFISLGKLLGSQWEQFHEAVKKYLVIGGIVSAGLIIAYYVFRYFHKQIFWAMMAVLRRVFMIFRSRVRAEFVIIGTTLVTLFLIVLMITMIQNLFSEDFSDFNEVTSLIVSLLFKHHWAGVMKGMLALSSRQALILVMVLTVLWIIWKGKDRTHEFLIMLLVTIGGELYQNVLHEVFHRMSETEIPTFSHFVFSFPSDQAMMILIIYGYFTYLVVRHAEMFWVHTFMDVLLLAVLLFAAVSHIYFGLEIPSNIAGGYVFGGVWLGLNILLLEIFRMI</sequence>
<evidence type="ECO:0000259" key="3">
    <source>
        <dbReference type="Pfam" id="PF09335"/>
    </source>
</evidence>
<dbReference type="GO" id="GO:0005886">
    <property type="term" value="C:plasma membrane"/>
    <property type="evidence" value="ECO:0007669"/>
    <property type="project" value="TreeGrafter"/>
</dbReference>
<accession>A0A133KF91</accession>
<feature type="transmembrane region" description="Helical" evidence="2">
    <location>
        <begin position="374"/>
        <end position="394"/>
    </location>
</feature>
<gene>
    <name evidence="4" type="ORF">HMPREF3213_03083</name>
</gene>
<evidence type="ECO:0000256" key="2">
    <source>
        <dbReference type="SAM" id="Phobius"/>
    </source>
</evidence>
<dbReference type="Pfam" id="PF09335">
    <property type="entry name" value="VTT_dom"/>
    <property type="match status" value="1"/>
</dbReference>
<dbReference type="RefSeq" id="WP_061087126.1">
    <property type="nucleotide sequence ID" value="NZ_KQ955903.1"/>
</dbReference>
<comment type="caution">
    <text evidence="4">The sequence shown here is derived from an EMBL/GenBank/DDBJ whole genome shotgun (WGS) entry which is preliminary data.</text>
</comment>
<feature type="transmembrane region" description="Helical" evidence="2">
    <location>
        <begin position="275"/>
        <end position="294"/>
    </location>
</feature>
<evidence type="ECO:0000313" key="5">
    <source>
        <dbReference type="Proteomes" id="UP000070376"/>
    </source>
</evidence>
<keyword evidence="2" id="KW-0472">Membrane</keyword>
<feature type="transmembrane region" description="Helical" evidence="2">
    <location>
        <begin position="169"/>
        <end position="188"/>
    </location>
</feature>
<dbReference type="InterPro" id="IPR036938">
    <property type="entry name" value="PAP2/HPO_sf"/>
</dbReference>
<feature type="transmembrane region" description="Helical" evidence="2">
    <location>
        <begin position="137"/>
        <end position="157"/>
    </location>
</feature>
<proteinExistence type="inferred from homology"/>
<dbReference type="Proteomes" id="UP000070376">
    <property type="component" value="Unassembled WGS sequence"/>
</dbReference>
<organism evidence="4 5">
    <name type="scientific">Heyndrickxia coagulans</name>
    <name type="common">Weizmannia coagulans</name>
    <dbReference type="NCBI Taxonomy" id="1398"/>
    <lineage>
        <taxon>Bacteria</taxon>
        <taxon>Bacillati</taxon>
        <taxon>Bacillota</taxon>
        <taxon>Bacilli</taxon>
        <taxon>Bacillales</taxon>
        <taxon>Bacillaceae</taxon>
        <taxon>Heyndrickxia</taxon>
    </lineage>
</organism>
<feature type="transmembrane region" description="Helical" evidence="2">
    <location>
        <begin position="340"/>
        <end position="362"/>
    </location>
</feature>
<name>A0A133KF91_HEYCO</name>
<protein>
    <submittedName>
        <fullName evidence="4">SNARE-like domain protein</fullName>
    </submittedName>
</protein>
<feature type="domain" description="VTT" evidence="3">
    <location>
        <begin position="28"/>
        <end position="154"/>
    </location>
</feature>
<feature type="transmembrane region" description="Helical" evidence="2">
    <location>
        <begin position="12"/>
        <end position="28"/>
    </location>
</feature>
<dbReference type="PANTHER" id="PTHR42709:SF9">
    <property type="entry name" value="ALKALINE PHOSPHATASE LIKE PROTEIN"/>
    <property type="match status" value="1"/>
</dbReference>